<comment type="caution">
    <text evidence="1">The sequence shown here is derived from an EMBL/GenBank/DDBJ whole genome shotgun (WGS) entry which is preliminary data.</text>
</comment>
<name>A0A8J5IAD2_9STRA</name>
<proteinExistence type="predicted"/>
<reference evidence="1" key="1">
    <citation type="submission" date="2021-01" db="EMBL/GenBank/DDBJ databases">
        <title>Phytophthora aleatoria, a newly-described species from Pinus radiata is distinct from Phytophthora cactorum isolates based on comparative genomics.</title>
        <authorList>
            <person name="Mcdougal R."/>
            <person name="Panda P."/>
            <person name="Williams N."/>
            <person name="Studholme D.J."/>
        </authorList>
    </citation>
    <scope>NUCLEOTIDE SEQUENCE</scope>
    <source>
        <strain evidence="1">NZFS 4037</strain>
    </source>
</reference>
<accession>A0A8J5IAD2</accession>
<sequence length="123" mass="13809">MEYTKKITDVGQMRYDGADEELKTTSQRSESARISIGGGAILAVEEPNDPLRPAGNLFKLFVLGSGDGAASYHVDTVRYRCLCVFMKNVLLPCRHVMYWRRHIAPHWKLSCKLNQPAAEKDAP</sequence>
<organism evidence="1 2">
    <name type="scientific">Phytophthora aleatoria</name>
    <dbReference type="NCBI Taxonomy" id="2496075"/>
    <lineage>
        <taxon>Eukaryota</taxon>
        <taxon>Sar</taxon>
        <taxon>Stramenopiles</taxon>
        <taxon>Oomycota</taxon>
        <taxon>Peronosporomycetes</taxon>
        <taxon>Peronosporales</taxon>
        <taxon>Peronosporaceae</taxon>
        <taxon>Phytophthora</taxon>
    </lineage>
</organism>
<dbReference type="AlphaFoldDB" id="A0A8J5IAD2"/>
<evidence type="ECO:0008006" key="3">
    <source>
        <dbReference type="Google" id="ProtNLM"/>
    </source>
</evidence>
<protein>
    <recommendedName>
        <fullName evidence="3">SWIM-type domain-containing protein</fullName>
    </recommendedName>
</protein>
<gene>
    <name evidence="1" type="ORF">JG688_00017516</name>
</gene>
<evidence type="ECO:0000313" key="1">
    <source>
        <dbReference type="EMBL" id="KAG6943628.1"/>
    </source>
</evidence>
<dbReference type="Proteomes" id="UP000709295">
    <property type="component" value="Unassembled WGS sequence"/>
</dbReference>
<dbReference type="EMBL" id="JAENGY010002645">
    <property type="protein sequence ID" value="KAG6943628.1"/>
    <property type="molecule type" value="Genomic_DNA"/>
</dbReference>
<evidence type="ECO:0000313" key="2">
    <source>
        <dbReference type="Proteomes" id="UP000709295"/>
    </source>
</evidence>
<keyword evidence="2" id="KW-1185">Reference proteome</keyword>